<dbReference type="EMBL" id="MG018927">
    <property type="protein sequence ID" value="ATW58090.1"/>
    <property type="molecule type" value="Genomic_DNA"/>
</dbReference>
<organism evidence="1 2">
    <name type="scientific">Pseudomonas phage nickie</name>
    <dbReference type="NCBI Taxonomy" id="2048977"/>
    <lineage>
        <taxon>Viruses</taxon>
        <taxon>Duplodnaviria</taxon>
        <taxon>Heunggongvirae</taxon>
        <taxon>Uroviricota</taxon>
        <taxon>Caudoviricetes</taxon>
        <taxon>Nickievirus</taxon>
        <taxon>Nickievirus nickie</taxon>
    </lineage>
</organism>
<reference evidence="1 2" key="1">
    <citation type="submission" date="2017-09" db="EMBL/GenBank/DDBJ databases">
        <authorList>
            <person name="Ehlers B."/>
            <person name="Leendertz F.H."/>
        </authorList>
    </citation>
    <scope>NUCLEOTIDE SEQUENCE [LARGE SCALE GENOMIC DNA]</scope>
</reference>
<dbReference type="Proteomes" id="UP000241592">
    <property type="component" value="Segment"/>
</dbReference>
<sequence>MFYLVTQSDRGHRLVDFSLTSADLMSQIETLQNDNAAGTPVIFSDPALKAAYLHDEFGIVAQEADGYLVELSDL</sequence>
<evidence type="ECO:0000313" key="2">
    <source>
        <dbReference type="Proteomes" id="UP000241592"/>
    </source>
</evidence>
<proteinExistence type="predicted"/>
<name>A0A2H4P7S4_9CAUD</name>
<gene>
    <name evidence="1" type="ORF">CNR34_00157</name>
</gene>
<evidence type="ECO:0000313" key="1">
    <source>
        <dbReference type="EMBL" id="ATW58090.1"/>
    </source>
</evidence>
<accession>A0A2H4P7S4</accession>
<keyword evidence="2" id="KW-1185">Reference proteome</keyword>
<protein>
    <submittedName>
        <fullName evidence="1">Uncharacterized protein</fullName>
    </submittedName>
</protein>